<keyword evidence="8 14" id="KW-0675">Receptor</keyword>
<feature type="domain" description="TonB-dependent receptor-like beta-barrel" evidence="13">
    <location>
        <begin position="270"/>
        <end position="699"/>
    </location>
</feature>
<name>A0A975FZ01_9CAUL</name>
<feature type="signal peptide" evidence="12">
    <location>
        <begin position="1"/>
        <end position="27"/>
    </location>
</feature>
<dbReference type="InterPro" id="IPR000531">
    <property type="entry name" value="Beta-barrel_TonB"/>
</dbReference>
<dbReference type="PROSITE" id="PS01156">
    <property type="entry name" value="TONB_DEPENDENT_REC_2"/>
    <property type="match status" value="1"/>
</dbReference>
<evidence type="ECO:0000256" key="4">
    <source>
        <dbReference type="ARBA" id="ARBA00022692"/>
    </source>
</evidence>
<gene>
    <name evidence="14" type="ORF">KCG34_23815</name>
</gene>
<dbReference type="RefSeq" id="WP_211938076.1">
    <property type="nucleotide sequence ID" value="NZ_CP073078.1"/>
</dbReference>
<dbReference type="InterPro" id="IPR039426">
    <property type="entry name" value="TonB-dep_rcpt-like"/>
</dbReference>
<evidence type="ECO:0000313" key="14">
    <source>
        <dbReference type="EMBL" id="QUD88025.1"/>
    </source>
</evidence>
<evidence type="ECO:0000256" key="12">
    <source>
        <dbReference type="SAM" id="SignalP"/>
    </source>
</evidence>
<dbReference type="PROSITE" id="PS52016">
    <property type="entry name" value="TONB_DEPENDENT_REC_3"/>
    <property type="match status" value="1"/>
</dbReference>
<dbReference type="GO" id="GO:0044718">
    <property type="term" value="P:siderophore transmembrane transport"/>
    <property type="evidence" value="ECO:0007669"/>
    <property type="project" value="TreeGrafter"/>
</dbReference>
<comment type="subcellular location">
    <subcellularLocation>
        <location evidence="1 10">Cell outer membrane</location>
        <topology evidence="1 10">Multi-pass membrane protein</topology>
    </subcellularLocation>
</comment>
<keyword evidence="3 10" id="KW-1134">Transmembrane beta strand</keyword>
<keyword evidence="7 10" id="KW-0472">Membrane</keyword>
<keyword evidence="6" id="KW-0798">TonB box</keyword>
<comment type="similarity">
    <text evidence="10">Belongs to the TonB-dependent receptor family.</text>
</comment>
<dbReference type="Proteomes" id="UP000676409">
    <property type="component" value="Chromosome"/>
</dbReference>
<evidence type="ECO:0000256" key="2">
    <source>
        <dbReference type="ARBA" id="ARBA00022448"/>
    </source>
</evidence>
<evidence type="ECO:0000256" key="10">
    <source>
        <dbReference type="PROSITE-ProRule" id="PRU01360"/>
    </source>
</evidence>
<proteinExistence type="inferred from homology"/>
<evidence type="ECO:0000256" key="5">
    <source>
        <dbReference type="ARBA" id="ARBA00022729"/>
    </source>
</evidence>
<dbReference type="Gene3D" id="2.40.170.20">
    <property type="entry name" value="TonB-dependent receptor, beta-barrel domain"/>
    <property type="match status" value="1"/>
</dbReference>
<dbReference type="InterPro" id="IPR036942">
    <property type="entry name" value="Beta-barrel_TonB_sf"/>
</dbReference>
<evidence type="ECO:0000256" key="1">
    <source>
        <dbReference type="ARBA" id="ARBA00004571"/>
    </source>
</evidence>
<accession>A0A975FZ01</accession>
<evidence type="ECO:0000313" key="15">
    <source>
        <dbReference type="Proteomes" id="UP000676409"/>
    </source>
</evidence>
<dbReference type="GO" id="GO:0015344">
    <property type="term" value="F:siderophore uptake transmembrane transporter activity"/>
    <property type="evidence" value="ECO:0007669"/>
    <property type="project" value="TreeGrafter"/>
</dbReference>
<evidence type="ECO:0000259" key="13">
    <source>
        <dbReference type="Pfam" id="PF00593"/>
    </source>
</evidence>
<dbReference type="GO" id="GO:0009279">
    <property type="term" value="C:cell outer membrane"/>
    <property type="evidence" value="ECO:0007669"/>
    <property type="project" value="UniProtKB-SubCell"/>
</dbReference>
<reference evidence="14" key="1">
    <citation type="submission" date="2021-04" db="EMBL/GenBank/DDBJ databases">
        <title>The complete genome sequence of Caulobacter sp. S6.</title>
        <authorList>
            <person name="Tang Y."/>
            <person name="Ouyang W."/>
            <person name="Liu Q."/>
            <person name="Huang B."/>
            <person name="Guo Z."/>
            <person name="Lei P."/>
        </authorList>
    </citation>
    <scope>NUCLEOTIDE SEQUENCE</scope>
    <source>
        <strain evidence="14">S6</strain>
    </source>
</reference>
<evidence type="ECO:0000256" key="11">
    <source>
        <dbReference type="PROSITE-ProRule" id="PRU10144"/>
    </source>
</evidence>
<dbReference type="InterPro" id="IPR010917">
    <property type="entry name" value="TonB_rcpt_CS"/>
</dbReference>
<keyword evidence="4 10" id="KW-0812">Transmembrane</keyword>
<dbReference type="EMBL" id="CP073078">
    <property type="protein sequence ID" value="QUD88025.1"/>
    <property type="molecule type" value="Genomic_DNA"/>
</dbReference>
<evidence type="ECO:0000256" key="6">
    <source>
        <dbReference type="ARBA" id="ARBA00023077"/>
    </source>
</evidence>
<keyword evidence="9 10" id="KW-0998">Cell outer membrane</keyword>
<evidence type="ECO:0000256" key="7">
    <source>
        <dbReference type="ARBA" id="ARBA00023136"/>
    </source>
</evidence>
<dbReference type="AlphaFoldDB" id="A0A975FZ01"/>
<keyword evidence="5 12" id="KW-0732">Signal</keyword>
<dbReference type="PANTHER" id="PTHR30069:SF29">
    <property type="entry name" value="HEMOGLOBIN AND HEMOGLOBIN-HAPTOGLOBIN-BINDING PROTEIN 1-RELATED"/>
    <property type="match status" value="1"/>
</dbReference>
<dbReference type="PANTHER" id="PTHR30069">
    <property type="entry name" value="TONB-DEPENDENT OUTER MEMBRANE RECEPTOR"/>
    <property type="match status" value="1"/>
</dbReference>
<sequence>MKTTSFAGALALGASVATLLAAVPALAADAAAAAGTPAGSGAEATDITNIVVTAEHNIAAATAPTKASLTEQQPESIITHRFIEDVRPESGDYTTTVLIAPSMAGTSSNGGGVGETNKSTLRGFQDGMYNLTYDGIAFGDTNDPTHHPASYFPASTIGAAVIDRGPGSAGDLGQANFGGAIHLFSPTVSNAFGTSQKFTYGTFDTMMSVSQLQTGAVDALHGGKLLLVFQELRSDGELSNSDGVAQNQTLKYVQPINDKTTLTLFASHNYTRYFQSDAGPGETWRQVQTYGKNFALTNDPTDEHYKGFNHEKKQTDFEYIDLKGDVGYGVTYEDQAYTYFYSNKTISVNDITGLIGQNTSPPKSSKLPATDIGGYDKGNRYRVYGDIVRINKDWSFGTLKAGALWEGSSTDRHNLYIDLTQGGIADNKFKTGVLNAKTLEYSSWDQYQVFADFEWRPLENLTIQPGVKYVNFTRNIDGIEENSGTPNFPKHTSAIGSNTYDKPLYFATVNYRILPYWSVYGQYATGFLIPSLSFLQATNPSLNSLQPEETTNYQLGTVFTRGHVTADADVYQIHVTNLQVADPTGQFYENAGTADYSGVEGQAAYAFDFGLTLFANGSLNTAKNATAHNTELNAPKWTDAVGALYNKGPWSAAVTYKQTGAQVVAYSPNAQELPAYDTTDASVAYDFGHFKVKLAGFNLFDNRAVINFSGATLYSAADAGLYQFQAGRQIQVTLEAKF</sequence>
<feature type="chain" id="PRO_5037686535" evidence="12">
    <location>
        <begin position="28"/>
        <end position="738"/>
    </location>
</feature>
<protein>
    <submittedName>
        <fullName evidence="14">TonB-dependent receptor</fullName>
    </submittedName>
</protein>
<keyword evidence="2 10" id="KW-0813">Transport</keyword>
<evidence type="ECO:0000256" key="3">
    <source>
        <dbReference type="ARBA" id="ARBA00022452"/>
    </source>
</evidence>
<organism evidence="14 15">
    <name type="scientific">Phenylobacterium montanum</name>
    <dbReference type="NCBI Taxonomy" id="2823693"/>
    <lineage>
        <taxon>Bacteria</taxon>
        <taxon>Pseudomonadati</taxon>
        <taxon>Pseudomonadota</taxon>
        <taxon>Alphaproteobacteria</taxon>
        <taxon>Caulobacterales</taxon>
        <taxon>Caulobacteraceae</taxon>
        <taxon>Phenylobacterium</taxon>
    </lineage>
</organism>
<dbReference type="Pfam" id="PF00593">
    <property type="entry name" value="TonB_dep_Rec_b-barrel"/>
    <property type="match status" value="1"/>
</dbReference>
<dbReference type="SUPFAM" id="SSF56935">
    <property type="entry name" value="Porins"/>
    <property type="match status" value="1"/>
</dbReference>
<feature type="short sequence motif" description="TonB C-terminal box" evidence="11">
    <location>
        <begin position="721"/>
        <end position="738"/>
    </location>
</feature>
<dbReference type="KEGG" id="caul:KCG34_23815"/>
<evidence type="ECO:0000256" key="9">
    <source>
        <dbReference type="ARBA" id="ARBA00023237"/>
    </source>
</evidence>
<evidence type="ECO:0000256" key="8">
    <source>
        <dbReference type="ARBA" id="ARBA00023170"/>
    </source>
</evidence>
<keyword evidence="15" id="KW-1185">Reference proteome</keyword>